<evidence type="ECO:0000256" key="5">
    <source>
        <dbReference type="ARBA" id="ARBA00022741"/>
    </source>
</evidence>
<evidence type="ECO:0000313" key="12">
    <source>
        <dbReference type="Proteomes" id="UP000660885"/>
    </source>
</evidence>
<dbReference type="EC" id="2.7.13.3" evidence="2"/>
<keyword evidence="4" id="KW-0808">Transferase</keyword>
<dbReference type="Gene3D" id="3.30.565.10">
    <property type="entry name" value="Histidine kinase-like ATPase, C-terminal domain"/>
    <property type="match status" value="1"/>
</dbReference>
<keyword evidence="8" id="KW-1133">Transmembrane helix</keyword>
<keyword evidence="7" id="KW-0067">ATP-binding</keyword>
<dbReference type="Gene3D" id="3.30.450.20">
    <property type="entry name" value="PAS domain"/>
    <property type="match status" value="3"/>
</dbReference>
<keyword evidence="8" id="KW-0472">Membrane</keyword>
<dbReference type="Pfam" id="PF07536">
    <property type="entry name" value="HWE_HK"/>
    <property type="match status" value="1"/>
</dbReference>
<feature type="transmembrane region" description="Helical" evidence="8">
    <location>
        <begin position="282"/>
        <end position="302"/>
    </location>
</feature>
<evidence type="ECO:0000313" key="11">
    <source>
        <dbReference type="EMBL" id="MBL6079935.1"/>
    </source>
</evidence>
<dbReference type="InterPro" id="IPR035965">
    <property type="entry name" value="PAS-like_dom_sf"/>
</dbReference>
<evidence type="ECO:0000256" key="3">
    <source>
        <dbReference type="ARBA" id="ARBA00022553"/>
    </source>
</evidence>
<evidence type="ECO:0000256" key="1">
    <source>
        <dbReference type="ARBA" id="ARBA00000085"/>
    </source>
</evidence>
<keyword evidence="12" id="KW-1185">Reference proteome</keyword>
<evidence type="ECO:0000256" key="2">
    <source>
        <dbReference type="ARBA" id="ARBA00012438"/>
    </source>
</evidence>
<evidence type="ECO:0000256" key="4">
    <source>
        <dbReference type="ARBA" id="ARBA00022679"/>
    </source>
</evidence>
<keyword evidence="3" id="KW-0597">Phosphoprotein</keyword>
<comment type="caution">
    <text evidence="11">The sequence shown here is derived from an EMBL/GenBank/DDBJ whole genome shotgun (WGS) entry which is preliminary data.</text>
</comment>
<reference evidence="11 12" key="1">
    <citation type="submission" date="2021-01" db="EMBL/GenBank/DDBJ databases">
        <title>Belnapia mucosa sp. nov. and Belnapia arida sp. nov., isolated from the Tabernas Desert (Almeria, Spain).</title>
        <authorList>
            <person name="Molina-Menor E."/>
            <person name="Vidal-Verdu A."/>
            <person name="Calonge A."/>
            <person name="Satari L."/>
            <person name="Pereto J."/>
            <person name="Porcar M."/>
        </authorList>
    </citation>
    <scope>NUCLEOTIDE SEQUENCE [LARGE SCALE GENOMIC DNA]</scope>
    <source>
        <strain evidence="11 12">T18</strain>
    </source>
</reference>
<evidence type="ECO:0000256" key="8">
    <source>
        <dbReference type="SAM" id="Phobius"/>
    </source>
</evidence>
<dbReference type="InterPro" id="IPR000014">
    <property type="entry name" value="PAS"/>
</dbReference>
<feature type="transmembrane region" description="Helical" evidence="8">
    <location>
        <begin position="6"/>
        <end position="29"/>
    </location>
</feature>
<dbReference type="CDD" id="cd12915">
    <property type="entry name" value="PDC2_DGC_like"/>
    <property type="match status" value="1"/>
</dbReference>
<keyword evidence="8" id="KW-0812">Transmembrane</keyword>
<keyword evidence="5" id="KW-0547">Nucleotide-binding</keyword>
<evidence type="ECO:0000256" key="6">
    <source>
        <dbReference type="ARBA" id="ARBA00022777"/>
    </source>
</evidence>
<protein>
    <recommendedName>
        <fullName evidence="2">histidine kinase</fullName>
        <ecNumber evidence="2">2.7.13.3</ecNumber>
    </recommendedName>
</protein>
<dbReference type="InterPro" id="IPR036890">
    <property type="entry name" value="HATPase_C_sf"/>
</dbReference>
<gene>
    <name evidence="11" type="ORF">JMJ56_18095</name>
</gene>
<dbReference type="EMBL" id="JAETWB010000009">
    <property type="protein sequence ID" value="MBL6079935.1"/>
    <property type="molecule type" value="Genomic_DNA"/>
</dbReference>
<sequence>MLSATRFQQVVLIAAVLVPAAVFGVAAWWNRGEVLREGTETVERTTAVMHEHVAKVFDTADLLLDRVQDRIEGMDDERIAGPEVSAFLAAVKQPLDQIVSVWVADARGYVLAGSQGWDRSTSIRDRDFFAAQRDNAEAGTYVSAAFSGRATTIASFAVSRRRRGPDGRFPGTIHVSLSPDYFSHFFREAAPPFPHAALLARMDGALLARDPGRDASTRLAPGSPLLRAIERRPERGLDRDVSSLDGKDRIFAYRRIGRWPVYVSFGADADALLGRWRANLRAYGLVALAAALTLLGSAWLALRQARAAKAAEAALAREAAARAAAEARQAAEARFRGVFESRAVGMSVFDLATGETLLCNDRLLEMTGGSRAEFEAGSWDWRRVTPPEHLVRDEQAVAEARARGWWSPYEKEYERPDGSRLPVRISSAPLPGEAGRVVVLVEDISEQREAEMRRDLLMREVDHRAKNALATARAALRLTRAPDLPSYVERVDGRITALAQALALLSQTQWQGVDLATLLRGELAPFLDGSRGQVRLEGATLTIGANAVQALAMAVHELATNATKYGALSRAEGRLLLRWEVLAGPPGRLHMSWQESGGPPVVAPPQDSGFGTRVLQATLARQLGGSVEQHWEPGGLRCEILLPAARVLAAEEAPERRLPFSPPTG</sequence>
<organism evidence="11 12">
    <name type="scientific">Belnapia arida</name>
    <dbReference type="NCBI Taxonomy" id="2804533"/>
    <lineage>
        <taxon>Bacteria</taxon>
        <taxon>Pseudomonadati</taxon>
        <taxon>Pseudomonadota</taxon>
        <taxon>Alphaproteobacteria</taxon>
        <taxon>Acetobacterales</taxon>
        <taxon>Roseomonadaceae</taxon>
        <taxon>Belnapia</taxon>
    </lineage>
</organism>
<proteinExistence type="predicted"/>
<accession>A0ABS1U5V3</accession>
<dbReference type="PANTHER" id="PTHR41523:SF8">
    <property type="entry name" value="ETHYLENE RESPONSE SENSOR PROTEIN"/>
    <property type="match status" value="1"/>
</dbReference>
<dbReference type="SUPFAM" id="SSF55785">
    <property type="entry name" value="PYP-like sensor domain (PAS domain)"/>
    <property type="match status" value="1"/>
</dbReference>
<dbReference type="RefSeq" id="WP_202833170.1">
    <property type="nucleotide sequence ID" value="NZ_JAETWB010000009.1"/>
</dbReference>
<dbReference type="SMART" id="SM00911">
    <property type="entry name" value="HWE_HK"/>
    <property type="match status" value="1"/>
</dbReference>
<evidence type="ECO:0000259" key="10">
    <source>
        <dbReference type="SMART" id="SM00911"/>
    </source>
</evidence>
<dbReference type="SMART" id="SM00091">
    <property type="entry name" value="PAS"/>
    <property type="match status" value="1"/>
</dbReference>
<feature type="domain" description="PAS" evidence="9">
    <location>
        <begin position="333"/>
        <end position="402"/>
    </location>
</feature>
<name>A0ABS1U5V3_9PROT</name>
<evidence type="ECO:0000259" key="9">
    <source>
        <dbReference type="SMART" id="SM00091"/>
    </source>
</evidence>
<keyword evidence="6" id="KW-0418">Kinase</keyword>
<dbReference type="PANTHER" id="PTHR41523">
    <property type="entry name" value="TWO-COMPONENT SYSTEM SENSOR PROTEIN"/>
    <property type="match status" value="1"/>
</dbReference>
<dbReference type="CDD" id="cd12914">
    <property type="entry name" value="PDC1_DGC_like"/>
    <property type="match status" value="1"/>
</dbReference>
<dbReference type="Pfam" id="PF13426">
    <property type="entry name" value="PAS_9"/>
    <property type="match status" value="1"/>
</dbReference>
<dbReference type="Proteomes" id="UP000660885">
    <property type="component" value="Unassembled WGS sequence"/>
</dbReference>
<comment type="catalytic activity">
    <reaction evidence="1">
        <text>ATP + protein L-histidine = ADP + protein N-phospho-L-histidine.</text>
        <dbReference type="EC" id="2.7.13.3"/>
    </reaction>
</comment>
<dbReference type="InterPro" id="IPR011102">
    <property type="entry name" value="Sig_transdc_His_kinase_HWE"/>
</dbReference>
<feature type="domain" description="Signal transduction histidine kinase HWE region" evidence="10">
    <location>
        <begin position="460"/>
        <end position="540"/>
    </location>
</feature>
<evidence type="ECO:0000256" key="7">
    <source>
        <dbReference type="ARBA" id="ARBA00022840"/>
    </source>
</evidence>
<dbReference type="NCBIfam" id="TIGR00229">
    <property type="entry name" value="sensory_box"/>
    <property type="match status" value="1"/>
</dbReference>
<dbReference type="CDD" id="cd00130">
    <property type="entry name" value="PAS"/>
    <property type="match status" value="1"/>
</dbReference>